<accession>A0A2G9HTZ0</accession>
<protein>
    <submittedName>
        <fullName evidence="7">Hydroxyindole-O-methyltransferase</fullName>
        <ecNumber evidence="7">2.1.1.68</ecNumber>
    </submittedName>
</protein>
<feature type="domain" description="O-methyltransferase dimerisation" evidence="6">
    <location>
        <begin position="14"/>
        <end position="107"/>
    </location>
</feature>
<dbReference type="Pfam" id="PF08100">
    <property type="entry name" value="Dimerisation"/>
    <property type="match status" value="1"/>
</dbReference>
<keyword evidence="1 7" id="KW-0489">Methyltransferase</keyword>
<dbReference type="GO" id="GO:0047763">
    <property type="term" value="F:caffeate O-methyltransferase activity"/>
    <property type="evidence" value="ECO:0007669"/>
    <property type="project" value="UniProtKB-EC"/>
</dbReference>
<evidence type="ECO:0000256" key="4">
    <source>
        <dbReference type="ARBA" id="ARBA00034481"/>
    </source>
</evidence>
<dbReference type="GO" id="GO:0008757">
    <property type="term" value="F:S-adenosylmethionine-dependent methyltransferase activity"/>
    <property type="evidence" value="ECO:0007669"/>
    <property type="project" value="UniProtKB-ARBA"/>
</dbReference>
<dbReference type="Gene3D" id="3.40.50.150">
    <property type="entry name" value="Vaccinia Virus protein VP39"/>
    <property type="match status" value="1"/>
</dbReference>
<dbReference type="Proteomes" id="UP000231279">
    <property type="component" value="Unassembled WGS sequence"/>
</dbReference>
<gene>
    <name evidence="7" type="ORF">CDL12_06322</name>
</gene>
<evidence type="ECO:0000259" key="6">
    <source>
        <dbReference type="Pfam" id="PF08100"/>
    </source>
</evidence>
<dbReference type="InterPro" id="IPR036388">
    <property type="entry name" value="WH-like_DNA-bd_sf"/>
</dbReference>
<dbReference type="PANTHER" id="PTHR11746">
    <property type="entry name" value="O-METHYLTRANSFERASE"/>
    <property type="match status" value="1"/>
</dbReference>
<comment type="similarity">
    <text evidence="4">Belongs to the class I-like SAM-binding methyltransferase superfamily. Cation-independent O-methyltransferase family. COMT subfamily.</text>
</comment>
<dbReference type="Gene3D" id="1.10.10.10">
    <property type="entry name" value="Winged helix-like DNA-binding domain superfamily/Winged helix DNA-binding domain"/>
    <property type="match status" value="1"/>
</dbReference>
<evidence type="ECO:0000313" key="8">
    <source>
        <dbReference type="Proteomes" id="UP000231279"/>
    </source>
</evidence>
<evidence type="ECO:0000256" key="3">
    <source>
        <dbReference type="ARBA" id="ARBA00022691"/>
    </source>
</evidence>
<keyword evidence="3" id="KW-0949">S-adenosyl-L-methionine</keyword>
<dbReference type="PROSITE" id="PS51683">
    <property type="entry name" value="SAM_OMT_II"/>
    <property type="match status" value="1"/>
</dbReference>
<dbReference type="InterPro" id="IPR016461">
    <property type="entry name" value="COMT-like"/>
</dbReference>
<dbReference type="Pfam" id="PF00891">
    <property type="entry name" value="Methyltransf_2"/>
    <property type="match status" value="1"/>
</dbReference>
<dbReference type="SUPFAM" id="SSF46785">
    <property type="entry name" value="Winged helix' DNA-binding domain"/>
    <property type="match status" value="1"/>
</dbReference>
<evidence type="ECO:0000313" key="7">
    <source>
        <dbReference type="EMBL" id="PIN20988.1"/>
    </source>
</evidence>
<dbReference type="FunFam" id="1.10.10.10:FF:000357">
    <property type="entry name" value="Caffeic acid 3-O-methyltransferase"/>
    <property type="match status" value="1"/>
</dbReference>
<dbReference type="SUPFAM" id="SSF53335">
    <property type="entry name" value="S-adenosyl-L-methionine-dependent methyltransferases"/>
    <property type="match status" value="1"/>
</dbReference>
<evidence type="ECO:0000256" key="1">
    <source>
        <dbReference type="ARBA" id="ARBA00022603"/>
    </source>
</evidence>
<evidence type="ECO:0000256" key="2">
    <source>
        <dbReference type="ARBA" id="ARBA00022679"/>
    </source>
</evidence>
<dbReference type="InterPro" id="IPR029063">
    <property type="entry name" value="SAM-dependent_MTases_sf"/>
</dbReference>
<dbReference type="STRING" id="429701.A0A2G9HTZ0"/>
<organism evidence="7 8">
    <name type="scientific">Handroanthus impetiginosus</name>
    <dbReference type="NCBI Taxonomy" id="429701"/>
    <lineage>
        <taxon>Eukaryota</taxon>
        <taxon>Viridiplantae</taxon>
        <taxon>Streptophyta</taxon>
        <taxon>Embryophyta</taxon>
        <taxon>Tracheophyta</taxon>
        <taxon>Spermatophyta</taxon>
        <taxon>Magnoliopsida</taxon>
        <taxon>eudicotyledons</taxon>
        <taxon>Gunneridae</taxon>
        <taxon>Pentapetalae</taxon>
        <taxon>asterids</taxon>
        <taxon>lamiids</taxon>
        <taxon>Lamiales</taxon>
        <taxon>Bignoniaceae</taxon>
        <taxon>Crescentiina</taxon>
        <taxon>Tabebuia alliance</taxon>
        <taxon>Handroanthus</taxon>
    </lineage>
</organism>
<dbReference type="EC" id="2.1.1.68" evidence="7"/>
<dbReference type="FunFam" id="3.40.50.150:FF:000791">
    <property type="entry name" value="Os12g0199500 protein"/>
    <property type="match status" value="1"/>
</dbReference>
<sequence length="275" mass="30649">MDNKPDEEACLSAMQLTTSSVLPMVLKTAIELDLLELIKKAGPEASASASELVAQLPTNNPDAADMTDRILRLLVANSILVCSLKLLPDGGVQRRYSPAPVGEFFTRNEDGASMGSTCLLIQDRVLMEPWYHLKDAILEGGIPFNRAYGMSAFEYLTKDLRFNRIFNQAMYEQSTMFMKKILEKYKVFEGLKSLVDVGGGIGASLKMIISKFPSIKGINFDLPHVIQNTPSYPGMEHISGDIFVSVPKADGIFMKVKLNFHIFPRTNYFYDLIFT</sequence>
<dbReference type="InterPro" id="IPR012967">
    <property type="entry name" value="COMT_dimerisation"/>
</dbReference>
<keyword evidence="2 7" id="KW-0808">Transferase</keyword>
<dbReference type="GO" id="GO:0046983">
    <property type="term" value="F:protein dimerization activity"/>
    <property type="evidence" value="ECO:0007669"/>
    <property type="project" value="InterPro"/>
</dbReference>
<dbReference type="InterPro" id="IPR001077">
    <property type="entry name" value="COMT_C"/>
</dbReference>
<dbReference type="OrthoDB" id="810006at2759"/>
<dbReference type="GO" id="GO:0032259">
    <property type="term" value="P:methylation"/>
    <property type="evidence" value="ECO:0007669"/>
    <property type="project" value="UniProtKB-KW"/>
</dbReference>
<keyword evidence="8" id="KW-1185">Reference proteome</keyword>
<proteinExistence type="inferred from homology"/>
<name>A0A2G9HTZ0_9LAMI</name>
<evidence type="ECO:0000259" key="5">
    <source>
        <dbReference type="Pfam" id="PF00891"/>
    </source>
</evidence>
<dbReference type="AlphaFoldDB" id="A0A2G9HTZ0"/>
<dbReference type="GO" id="GO:0009813">
    <property type="term" value="P:flavonoid biosynthetic process"/>
    <property type="evidence" value="ECO:0007669"/>
    <property type="project" value="UniProtKB-ARBA"/>
</dbReference>
<dbReference type="EMBL" id="NKXS01001031">
    <property type="protein sequence ID" value="PIN20988.1"/>
    <property type="molecule type" value="Genomic_DNA"/>
</dbReference>
<comment type="caution">
    <text evidence="7">The sequence shown here is derived from an EMBL/GenBank/DDBJ whole genome shotgun (WGS) entry which is preliminary data.</text>
</comment>
<feature type="domain" description="O-methyltransferase C-terminal" evidence="5">
    <location>
        <begin position="130"/>
        <end position="256"/>
    </location>
</feature>
<reference evidence="8" key="1">
    <citation type="journal article" date="2018" name="Gigascience">
        <title>Genome assembly of the Pink Ipe (Handroanthus impetiginosus, Bignoniaceae), a highly valued, ecologically keystone Neotropical timber forest tree.</title>
        <authorList>
            <person name="Silva-Junior O.B."/>
            <person name="Grattapaglia D."/>
            <person name="Novaes E."/>
            <person name="Collevatti R.G."/>
        </authorList>
    </citation>
    <scope>NUCLEOTIDE SEQUENCE [LARGE SCALE GENOMIC DNA]</scope>
    <source>
        <strain evidence="8">cv. UFG-1</strain>
    </source>
</reference>
<dbReference type="InterPro" id="IPR036390">
    <property type="entry name" value="WH_DNA-bd_sf"/>
</dbReference>